<keyword evidence="3" id="KW-1133">Transmembrane helix</keyword>
<feature type="compositionally biased region" description="Polar residues" evidence="2">
    <location>
        <begin position="2235"/>
        <end position="2251"/>
    </location>
</feature>
<keyword evidence="1" id="KW-0175">Coiled coil</keyword>
<gene>
    <name evidence="6" type="ORF">QQA45_00010</name>
</gene>
<feature type="domain" description="Trimeric autotransporter adhesin YadA-like head" evidence="4">
    <location>
        <begin position="641"/>
        <end position="665"/>
    </location>
</feature>
<dbReference type="Gene3D" id="2.150.10.10">
    <property type="entry name" value="Serralysin-like metalloprotease, C-terminal"/>
    <property type="match status" value="6"/>
</dbReference>
<dbReference type="SUPFAM" id="SSF101967">
    <property type="entry name" value="Adhesin YadA, collagen-binding domain"/>
    <property type="match status" value="4"/>
</dbReference>
<dbReference type="RefSeq" id="WP_285152353.1">
    <property type="nucleotide sequence ID" value="NZ_JASSPP010000001.1"/>
</dbReference>
<feature type="domain" description="Trimeric autotransporter adhesin YadA-like head" evidence="4">
    <location>
        <begin position="878"/>
        <end position="904"/>
    </location>
</feature>
<keyword evidence="7" id="KW-1185">Reference proteome</keyword>
<evidence type="ECO:0000313" key="6">
    <source>
        <dbReference type="EMBL" id="MDK9579918.1"/>
    </source>
</evidence>
<evidence type="ECO:0000256" key="2">
    <source>
        <dbReference type="SAM" id="MobiDB-lite"/>
    </source>
</evidence>
<keyword evidence="3" id="KW-0812">Transmembrane</keyword>
<feature type="domain" description="Trimeric autotransporter adhesin YadA-like head" evidence="4">
    <location>
        <begin position="225"/>
        <end position="251"/>
    </location>
</feature>
<feature type="region of interest" description="Disordered" evidence="2">
    <location>
        <begin position="2234"/>
        <end position="2257"/>
    </location>
</feature>
<dbReference type="Pfam" id="PF05662">
    <property type="entry name" value="YadA_stalk"/>
    <property type="match status" value="5"/>
</dbReference>
<feature type="domain" description="Trimeric autotransporter adhesin YadA-like stalk" evidence="5">
    <location>
        <begin position="949"/>
        <end position="973"/>
    </location>
</feature>
<feature type="domain" description="Trimeric autotransporter adhesin YadA-like head" evidence="4">
    <location>
        <begin position="412"/>
        <end position="436"/>
    </location>
</feature>
<feature type="domain" description="Trimeric autotransporter adhesin YadA-like head" evidence="4">
    <location>
        <begin position="300"/>
        <end position="319"/>
    </location>
</feature>
<feature type="domain" description="Trimeric autotransporter adhesin YadA-like stalk" evidence="5">
    <location>
        <begin position="706"/>
        <end position="737"/>
    </location>
</feature>
<reference evidence="6 7" key="1">
    <citation type="submission" date="2023-06" db="EMBL/GenBank/DDBJ databases">
        <title>Antibody response to the Sneathia vaginalis cytopathogenic toxin A during pregnancy.</title>
        <authorList>
            <person name="Mccoy Z.T."/>
            <person name="Serrano M.G."/>
            <person name="Spaine K."/>
            <person name="Edwards D.J."/>
            <person name="Buck G.A."/>
            <person name="Jefferson K."/>
        </authorList>
    </citation>
    <scope>NUCLEOTIDE SEQUENCE [LARGE SCALE GENOMIC DNA]</scope>
    <source>
        <strain evidence="6 7">CCUG 42621</strain>
    </source>
</reference>
<evidence type="ECO:0000259" key="5">
    <source>
        <dbReference type="Pfam" id="PF05662"/>
    </source>
</evidence>
<feature type="domain" description="Trimeric autotransporter adhesin YadA-like stalk" evidence="5">
    <location>
        <begin position="1779"/>
        <end position="1810"/>
    </location>
</feature>
<dbReference type="InterPro" id="IPR011049">
    <property type="entry name" value="Serralysin-like_metalloprot_C"/>
</dbReference>
<feature type="domain" description="Trimeric autotransporter adhesin YadA-like head" evidence="4">
    <location>
        <begin position="492"/>
        <end position="510"/>
    </location>
</feature>
<dbReference type="InterPro" id="IPR008640">
    <property type="entry name" value="Adhesin_Head_dom"/>
</dbReference>
<evidence type="ECO:0000256" key="1">
    <source>
        <dbReference type="SAM" id="Coils"/>
    </source>
</evidence>
<evidence type="ECO:0000259" key="4">
    <source>
        <dbReference type="Pfam" id="PF05658"/>
    </source>
</evidence>
<organism evidence="6 7">
    <name type="scientific">Sneathia sanguinegens</name>
    <dbReference type="NCBI Taxonomy" id="40543"/>
    <lineage>
        <taxon>Bacteria</taxon>
        <taxon>Fusobacteriati</taxon>
        <taxon>Fusobacteriota</taxon>
        <taxon>Fusobacteriia</taxon>
        <taxon>Fusobacteriales</taxon>
        <taxon>Leptotrichiaceae</taxon>
        <taxon>Sneathia</taxon>
    </lineage>
</organism>
<feature type="domain" description="Trimeric autotransporter adhesin YadA-like head" evidence="4">
    <location>
        <begin position="255"/>
        <end position="279"/>
    </location>
</feature>
<evidence type="ECO:0000256" key="3">
    <source>
        <dbReference type="SAM" id="Phobius"/>
    </source>
</evidence>
<sequence length="2257" mass="241483">MKNIKLQELKRYLKSQLKNKISINSKTIIAFLIMGFMGLSTISFSRWDYIRIEDNKIRPDGNNITNPSEGSILLTDNNSSENMKYAIVIGYGVDNLKTKIEASTTQPVKSVAIGVGAQVLMNPFNFRSNEAGEGHQGVALGSNAVTTDQGVAVGNDVYAVGRSSIAIGSDDNKKYQNKITKHDFDNYFKILYRGIDSTGTVYGYDIDGNTPNGHESNKVFSPTLAKGDGSISIGSRALAFDEGTTALGTFAFALKKGATAIGTLSRAEGEGAIAFGRESKVFSNNTIGAGNEVQVLKDGGAAFGYRAYSGGEGSIALGTEVYANSEIDTTAIKQIVNGTNLNKRVNPFTILKQDLNGIAKSAATNEILKSGEYFGQSGKGYLDEVEKIISQDIITRKTEKFNDVEGVSKTKGNHSVVIGSKAIASNDNSVALGRGSFSLEKNAMALGSYSYSDSENAIAIGVASKGLGKNSIAIGVGTGVGKGEKENNKDYGKNSLAIGTGSYTSGNNSSLIGTDSRVWSDNSGSFGSYNDVSGVNNLALGNGIFILNNKIEEGATKDTNDIIRKRDIVLSNYKLLIPTRNNVALGNAITIANGVRNSLVLGTNSSIGDEKIDNNDITDSMVLGNGASVIADAKKGDNFKGNQAMAIGALAVATLNNSIALGHSSKTDYSVEDLEKEGWMPKGILSVPSSTKVGILSVGSKGAERRIANVAAGYRETDAVNVSQLRAIEEKLSQTGMIDDDSFEDNVHYISINKKGSDLNKIEALKQRETDYKEYIQYKSRQLEIKVREKRGDNINNSYVSKVNKKVTELEAKRDNKGIQQSKLKAVTIQANSSNFDYEAEMNKIYEAKNSDINNKKNLFEDAERTEMNASNFNNEGAIGIDSIAIGAYAKSTGNQAVSIGKNATAEKGSVAIGSLSIAKEDKSVSYLTNVANTDGRTFSVGSDTVKRRLKNLADGSADSDAVTVAQLKRVGNIKFQGDSGSESTFDITKRIEVKGSTAQKANNGGAETWGQGDAKHTVENIQTFTSKNGDTQKILIGMKDKPRFSEIKLGNSSEINLRVSNDGNLAINSKKLIGLASATADSDAVAYGQVKVPFKIGADNNTSKDVNLGETFDITGRKGDNTNEVWTVSNVDAKNGRYVTDNIETFVNRNGSRTRVLIGLKENPKFKATTVTTLSVGETNDAPQLSKDNSGNLLLNSKKLTGLASATADSDAVTYGQVKNVFKVEADNASDKNIGLGKILEITGRKIDGTASFDAWSINNLEGKNGRYSSENIETFVSQDTTGKTSVLIGLKENPRFTEIQIGDKDKNLKIKQIGEKFNFSDKGISGVAAGQINSTSNDVVVGSQLNDYVKEIASNGDITVSAKQNVTGGGQKYTLSLSESLKNKINSLTDVDTKVKGATEKVVNADDYITVNEENGINGLGKTFKVGLAQKTKTKIDNALDKALSTIDADGKKVIKSLVNVTKDTLTNGDENILNVTTGNDNTSNENAKNYKLSVSKAKVKEIVSAEIAGYKVEANTDSPITVANEGKKVKLGLDKAKAVEILSKDADIDTPKVGNSSLVTDSQVHIAVEKAKENVVAKADSSIEVTPTNGSNGKGTTYTVGLKQEVEDKLKNIGNMDAYAKLDGTNLNDQKFDKNIWSNALGTDNITNPTVGNGSLVTEKAVINYVKEQGINFETDNQAKQLVKLGETIDFSSKTGNNKNDIETWDFGTGSDKTHSTANVSTKYETKDNKKHLLIGIKENPTFKNVVVDSLVFGSENTAPKLSKTNEGNLQLNNKKLTGLVDGTVDTDAATVAQVNSAKENVLGTTDYIKVTQTEGTKDKAKTFTVDLEESVKNKLNNIGEGKVESSNQNTVKGNVVYSAIKDARTKVKLENIQNDKNYLTLTESPENNENSISARTYTLGLNKSELKKDFVEKNADNLDDSNVQAWKTKLGITKGSVEEVEASTDSPIIVNSEATTDGKKFTLTLDKAKAVTALSKDANIDNPNINNSSLVTDSQVHTAVEKAKENVVAKADSSIEVTPTNGSNGKGTTYTVGLKQEVEDKLKNIGAGEVVANNANTVNGGKIFTAITNAKTKVDKADNEEIVTVTKTETSDINSNTYKIGVNKEKITELIDVVAKTAEAGKEQMLEVESTVDNTTKKKTFTVSLSDASLNKIDNALDKTTAEKTYAKVALDNINDEGKEVIKNLIKVSKADGDDNIVEISGGTETNGQAKEYKLAVKKSEVQKIAKDSVEVTSEENSGIKIDTTNSNDKKSI</sequence>
<feature type="domain" description="Trimeric autotransporter adhesin YadA-like stalk" evidence="5">
    <location>
        <begin position="1326"/>
        <end position="1368"/>
    </location>
</feature>
<name>A0ABT7HHB5_9FUSO</name>
<evidence type="ECO:0000313" key="7">
    <source>
        <dbReference type="Proteomes" id="UP001225134"/>
    </source>
</evidence>
<dbReference type="EMBL" id="JASSPP010000001">
    <property type="protein sequence ID" value="MDK9579918.1"/>
    <property type="molecule type" value="Genomic_DNA"/>
</dbReference>
<feature type="domain" description="Trimeric autotransporter adhesin YadA-like stalk" evidence="5">
    <location>
        <begin position="1200"/>
        <end position="1221"/>
    </location>
</feature>
<keyword evidence="3" id="KW-0472">Membrane</keyword>
<feature type="transmembrane region" description="Helical" evidence="3">
    <location>
        <begin position="21"/>
        <end position="44"/>
    </location>
</feature>
<dbReference type="CDD" id="cd12820">
    <property type="entry name" value="LbR_YadA-like"/>
    <property type="match status" value="2"/>
</dbReference>
<dbReference type="Gene3D" id="6.10.250.2040">
    <property type="match status" value="1"/>
</dbReference>
<feature type="domain" description="Trimeric autotransporter adhesin YadA-like head" evidence="4">
    <location>
        <begin position="441"/>
        <end position="461"/>
    </location>
</feature>
<dbReference type="Proteomes" id="UP001225134">
    <property type="component" value="Unassembled WGS sequence"/>
</dbReference>
<protein>
    <submittedName>
        <fullName evidence="6">Uncharacterized protein</fullName>
    </submittedName>
</protein>
<dbReference type="Pfam" id="PF05658">
    <property type="entry name" value="YadA_head"/>
    <property type="match status" value="8"/>
</dbReference>
<comment type="caution">
    <text evidence="6">The sequence shown here is derived from an EMBL/GenBank/DDBJ whole genome shotgun (WGS) entry which is preliminary data.</text>
</comment>
<proteinExistence type="predicted"/>
<dbReference type="InterPro" id="IPR008635">
    <property type="entry name" value="Coiled_stalk_dom"/>
</dbReference>
<accession>A0ABT7HHB5</accession>
<feature type="coiled-coil region" evidence="1">
    <location>
        <begin position="846"/>
        <end position="876"/>
    </location>
</feature>